<gene>
    <name evidence="4" type="ORF">OB960_03465</name>
</gene>
<dbReference type="EMBL" id="JAOPKA010000001">
    <property type="protein sequence ID" value="MCU4740455.1"/>
    <property type="molecule type" value="Genomic_DNA"/>
</dbReference>
<dbReference type="InterPro" id="IPR055774">
    <property type="entry name" value="DUF7350"/>
</dbReference>
<feature type="region of interest" description="Disordered" evidence="2">
    <location>
        <begin position="369"/>
        <end position="394"/>
    </location>
</feature>
<evidence type="ECO:0000256" key="2">
    <source>
        <dbReference type="SAM" id="MobiDB-lite"/>
    </source>
</evidence>
<name>A0AAP2YX43_9EURY</name>
<evidence type="ECO:0000313" key="4">
    <source>
        <dbReference type="EMBL" id="MCU4740455.1"/>
    </source>
</evidence>
<keyword evidence="1" id="KW-0732">Signal</keyword>
<evidence type="ECO:0000256" key="1">
    <source>
        <dbReference type="ARBA" id="ARBA00022729"/>
    </source>
</evidence>
<proteinExistence type="predicted"/>
<comment type="caution">
    <text evidence="4">The sequence shown here is derived from an EMBL/GenBank/DDBJ whole genome shotgun (WGS) entry which is preliminary data.</text>
</comment>
<feature type="compositionally biased region" description="Basic and acidic residues" evidence="2">
    <location>
        <begin position="280"/>
        <end position="291"/>
    </location>
</feature>
<feature type="compositionally biased region" description="Basic and acidic residues" evidence="2">
    <location>
        <begin position="322"/>
        <end position="332"/>
    </location>
</feature>
<evidence type="ECO:0000313" key="5">
    <source>
        <dbReference type="Proteomes" id="UP001321018"/>
    </source>
</evidence>
<feature type="compositionally biased region" description="Basic and acidic residues" evidence="2">
    <location>
        <begin position="225"/>
        <end position="235"/>
    </location>
</feature>
<feature type="region of interest" description="Disordered" evidence="2">
    <location>
        <begin position="312"/>
        <end position="332"/>
    </location>
</feature>
<feature type="region of interest" description="Disordered" evidence="2">
    <location>
        <begin position="272"/>
        <end position="292"/>
    </location>
</feature>
<dbReference type="Proteomes" id="UP001321018">
    <property type="component" value="Unassembled WGS sequence"/>
</dbReference>
<dbReference type="AlphaFoldDB" id="A0AAP2YX43"/>
<organism evidence="4 5">
    <name type="scientific">Natronoglomus mannanivorans</name>
    <dbReference type="NCBI Taxonomy" id="2979990"/>
    <lineage>
        <taxon>Archaea</taxon>
        <taxon>Methanobacteriati</taxon>
        <taxon>Methanobacteriota</taxon>
        <taxon>Stenosarchaea group</taxon>
        <taxon>Halobacteria</taxon>
        <taxon>Halobacteriales</taxon>
        <taxon>Natrialbaceae</taxon>
        <taxon>Natronoglomus</taxon>
    </lineage>
</organism>
<accession>A0AAP2YX43</accession>
<dbReference type="InterPro" id="IPR038482">
    <property type="entry name" value="Tp34-type_sf"/>
</dbReference>
<dbReference type="Gene3D" id="2.60.40.2480">
    <property type="entry name" value="Periplasmic metal-binding protein Tp34-type"/>
    <property type="match status" value="1"/>
</dbReference>
<feature type="compositionally biased region" description="Low complexity" evidence="2">
    <location>
        <begin position="312"/>
        <end position="321"/>
    </location>
</feature>
<dbReference type="Pfam" id="PF10634">
    <property type="entry name" value="Iron_transport"/>
    <property type="match status" value="1"/>
</dbReference>
<feature type="domain" description="DUF7350" evidence="3">
    <location>
        <begin position="249"/>
        <end position="390"/>
    </location>
</feature>
<feature type="compositionally biased region" description="Gly residues" evidence="2">
    <location>
        <begin position="215"/>
        <end position="224"/>
    </location>
</feature>
<dbReference type="PROSITE" id="PS51257">
    <property type="entry name" value="PROKAR_LIPOPROTEIN"/>
    <property type="match status" value="1"/>
</dbReference>
<dbReference type="InterPro" id="IPR018470">
    <property type="entry name" value="Metal-bd_Tp34-typ"/>
</dbReference>
<reference evidence="4" key="1">
    <citation type="submission" date="2022-09" db="EMBL/GenBank/DDBJ databases">
        <title>Enrichment on poylsaccharides allowed isolation of novel metabolic and taxonomic groups of Haloarchaea.</title>
        <authorList>
            <person name="Sorokin D.Y."/>
            <person name="Elcheninov A.G."/>
            <person name="Khizhniak T.V."/>
            <person name="Kolganova T.V."/>
            <person name="Kublanov I.V."/>
        </authorList>
    </citation>
    <scope>NUCLEOTIDE SEQUENCE</scope>
    <source>
        <strain evidence="4">AArc-xg1-1</strain>
    </source>
</reference>
<dbReference type="RefSeq" id="WP_338002285.1">
    <property type="nucleotide sequence ID" value="NZ_JAOPKA010000001.1"/>
</dbReference>
<evidence type="ECO:0000259" key="3">
    <source>
        <dbReference type="Pfam" id="PF24041"/>
    </source>
</evidence>
<sequence length="394" mass="42015">MDRRSLLEAGLGCAVGVASAGCLEAFSSESAWRDLVVDRPDAVYVPAKIDEMTTYGTATVGPYGIAVTATRPHSFFTVTGSETTQVSHRSDDSIHLMVSLWDRATGEFVPSSVRTTVGRDEDVVDDRQLWPMLSQRMGVHYGDNVALPADGPYELSVRIDPPAVRTTGEFDGRFADAERATLSIDYAASEIDALERTLLDVDQRGGRGALESMGDGEGGGSEGGNGEHGHDSAREHGRHPTATTSPPLDALPGTLLGTPTVDDAVLATTVLEGAPGRGQGQEHDRERRTGDDANAYLAVSLRTPYNRCPLPMASLSLSPSSTRERTDTPDSELQLRETLDPDLGHHYGATLESVGDGEDTFSFSLSIDTPPQLSRHEGNETAFLETGSVTGTMP</sequence>
<feature type="region of interest" description="Disordered" evidence="2">
    <location>
        <begin position="205"/>
        <end position="257"/>
    </location>
</feature>
<dbReference type="Pfam" id="PF24041">
    <property type="entry name" value="DUF7350"/>
    <property type="match status" value="1"/>
</dbReference>
<protein>
    <submittedName>
        <fullName evidence="4">Iron transporter</fullName>
    </submittedName>
</protein>